<dbReference type="AlphaFoldDB" id="A0A917WCM4"/>
<dbReference type="Gene3D" id="2.30.30.940">
    <property type="match status" value="1"/>
</dbReference>
<evidence type="ECO:0000313" key="6">
    <source>
        <dbReference type="Proteomes" id="UP000655208"/>
    </source>
</evidence>
<evidence type="ECO:0000259" key="4">
    <source>
        <dbReference type="Pfam" id="PF14490"/>
    </source>
</evidence>
<keyword evidence="5" id="KW-0378">Hydrolase</keyword>
<evidence type="ECO:0000259" key="3">
    <source>
        <dbReference type="Pfam" id="PF13538"/>
    </source>
</evidence>
<dbReference type="Pfam" id="PF13604">
    <property type="entry name" value="AAA_30"/>
    <property type="match status" value="1"/>
</dbReference>
<dbReference type="InterPro" id="IPR027417">
    <property type="entry name" value="P-loop_NTPase"/>
</dbReference>
<protein>
    <submittedName>
        <fullName evidence="5">ATP-dependent RecD-like DNA helicase</fullName>
    </submittedName>
</protein>
<sequence length="666" mass="68203">MPRLTSGSDLRADAPDTAVSAPAPGSAAAVFTEFCAAGLWPGVGATLQRALAGAGLRTPGQVSVAALAALPSVTPRRAERLYTAWIGASHLYELAEVLVPQELPVRWSARLVDLLGDDALATLRADPWRLLELPDAAVAQADRLARAFDPATDRSDSRRGRALVDWTLARFARQGHTVTPVPMVREALAPFGVDADAAVRDAVAAGSVQQVGDPAAPALCRTALAAAEDAIAEHLARLVSTGRSLAGDRAVTAAARDLDDTQALAVGLASRQGVSVLTGGPGTGKSRTVAAVVALCTRVDAAVALAAPTGRAAKRLEELTGHPATTVHKLLGAWRRPGTPGSAGAGSGTAGFDHDAAHPIEADLVVVDEASMLDVELGAALLAAVPDAAHLVVVGDPAQLPSIGPGRLLGDLLDSGTLPVTELSTLYRQSEGGAIARLATAVRGGALVAPPAGDHEVVVVPCRGSDEAAHRVVQLVTDSIPRVFGASGDAVQVVTPVHRGRAGTQALNRALKELLNPGRGVVRGFDAGDRVVATANHPEAEPAGFANGEVGTVLSTGDNSLRVTFPGGDADVSGKALGDLLHGWAITVHRAQGSEWEAVVVVLPPEAGAMLSRPLVYTALTRAKRHLSVVHAAGPALARSVRDVGAEPRRTRLAPLLAERLGPADR</sequence>
<keyword evidence="2" id="KW-0067">ATP-binding</keyword>
<dbReference type="RefSeq" id="WP_229673945.1">
    <property type="nucleotide sequence ID" value="NZ_BMNA01000002.1"/>
</dbReference>
<dbReference type="PANTHER" id="PTHR43788">
    <property type="entry name" value="DNA2/NAM7 HELICASE FAMILY MEMBER"/>
    <property type="match status" value="1"/>
</dbReference>
<reference evidence="5" key="2">
    <citation type="submission" date="2020-09" db="EMBL/GenBank/DDBJ databases">
        <authorList>
            <person name="Sun Q."/>
            <person name="Zhou Y."/>
        </authorList>
    </citation>
    <scope>NUCLEOTIDE SEQUENCE</scope>
    <source>
        <strain evidence="5">CGMCC 4.7308</strain>
    </source>
</reference>
<keyword evidence="1" id="KW-0547">Nucleotide-binding</keyword>
<evidence type="ECO:0000256" key="1">
    <source>
        <dbReference type="ARBA" id="ARBA00022741"/>
    </source>
</evidence>
<reference evidence="5" key="1">
    <citation type="journal article" date="2014" name="Int. J. Syst. Evol. Microbiol.">
        <title>Complete genome sequence of Corynebacterium casei LMG S-19264T (=DSM 44701T), isolated from a smear-ripened cheese.</title>
        <authorList>
            <consortium name="US DOE Joint Genome Institute (JGI-PGF)"/>
            <person name="Walter F."/>
            <person name="Albersmeier A."/>
            <person name="Kalinowski J."/>
            <person name="Ruckert C."/>
        </authorList>
    </citation>
    <scope>NUCLEOTIDE SEQUENCE</scope>
    <source>
        <strain evidence="5">CGMCC 4.7308</strain>
    </source>
</reference>
<organism evidence="5 6">
    <name type="scientific">Nakamurella endophytica</name>
    <dbReference type="NCBI Taxonomy" id="1748367"/>
    <lineage>
        <taxon>Bacteria</taxon>
        <taxon>Bacillati</taxon>
        <taxon>Actinomycetota</taxon>
        <taxon>Actinomycetes</taxon>
        <taxon>Nakamurellales</taxon>
        <taxon>Nakamurellaceae</taxon>
        <taxon>Nakamurella</taxon>
    </lineage>
</organism>
<dbReference type="GO" id="GO:0006310">
    <property type="term" value="P:DNA recombination"/>
    <property type="evidence" value="ECO:0007669"/>
    <property type="project" value="TreeGrafter"/>
</dbReference>
<gene>
    <name evidence="5" type="primary">recD2</name>
    <name evidence="5" type="ORF">GCM10011594_11340</name>
</gene>
<dbReference type="CDD" id="cd18809">
    <property type="entry name" value="SF1_C_RecD"/>
    <property type="match status" value="1"/>
</dbReference>
<evidence type="ECO:0000313" key="5">
    <source>
        <dbReference type="EMBL" id="GGL93219.1"/>
    </source>
</evidence>
<dbReference type="Proteomes" id="UP000655208">
    <property type="component" value="Unassembled WGS sequence"/>
</dbReference>
<dbReference type="CDD" id="cd17933">
    <property type="entry name" value="DEXSc_RecD-like"/>
    <property type="match status" value="1"/>
</dbReference>
<dbReference type="GO" id="GO:0009338">
    <property type="term" value="C:exodeoxyribonuclease V complex"/>
    <property type="evidence" value="ECO:0007669"/>
    <property type="project" value="TreeGrafter"/>
</dbReference>
<dbReference type="SUPFAM" id="SSF52540">
    <property type="entry name" value="P-loop containing nucleoside triphosphate hydrolases"/>
    <property type="match status" value="1"/>
</dbReference>
<accession>A0A917WCM4</accession>
<proteinExistence type="predicted"/>
<dbReference type="InterPro" id="IPR029493">
    <property type="entry name" value="RecD2-like_HHH"/>
</dbReference>
<dbReference type="InterPro" id="IPR027785">
    <property type="entry name" value="UvrD-like_helicase_C"/>
</dbReference>
<dbReference type="InterPro" id="IPR050534">
    <property type="entry name" value="Coronavir_polyprotein_1ab"/>
</dbReference>
<feature type="domain" description="ATP-dependent RecD2 DNA helicase-like helix-hairpin-helix" evidence="4">
    <location>
        <begin position="91"/>
        <end position="178"/>
    </location>
</feature>
<feature type="domain" description="UvrD-like helicase C-terminal" evidence="3">
    <location>
        <begin position="582"/>
        <end position="630"/>
    </location>
</feature>
<dbReference type="PANTHER" id="PTHR43788:SF6">
    <property type="entry name" value="DNA HELICASE B"/>
    <property type="match status" value="1"/>
</dbReference>
<dbReference type="GO" id="GO:0017116">
    <property type="term" value="F:single-stranded DNA helicase activity"/>
    <property type="evidence" value="ECO:0007669"/>
    <property type="project" value="TreeGrafter"/>
</dbReference>
<keyword evidence="6" id="KW-1185">Reference proteome</keyword>
<name>A0A917WCM4_9ACTN</name>
<dbReference type="GO" id="GO:0005524">
    <property type="term" value="F:ATP binding"/>
    <property type="evidence" value="ECO:0007669"/>
    <property type="project" value="UniProtKB-KW"/>
</dbReference>
<dbReference type="Pfam" id="PF14490">
    <property type="entry name" value="HHH_RecD2"/>
    <property type="match status" value="1"/>
</dbReference>
<evidence type="ECO:0000256" key="2">
    <source>
        <dbReference type="ARBA" id="ARBA00022840"/>
    </source>
</evidence>
<dbReference type="Pfam" id="PF13538">
    <property type="entry name" value="UvrD_C_2"/>
    <property type="match status" value="1"/>
</dbReference>
<comment type="caution">
    <text evidence="5">The sequence shown here is derived from an EMBL/GenBank/DDBJ whole genome shotgun (WGS) entry which is preliminary data.</text>
</comment>
<dbReference type="Gene3D" id="3.40.50.300">
    <property type="entry name" value="P-loop containing nucleotide triphosphate hydrolases"/>
    <property type="match status" value="2"/>
</dbReference>
<keyword evidence="5" id="KW-0347">Helicase</keyword>
<dbReference type="EMBL" id="BMNA01000002">
    <property type="protein sequence ID" value="GGL93219.1"/>
    <property type="molecule type" value="Genomic_DNA"/>
</dbReference>